<protein>
    <submittedName>
        <fullName evidence="3">Uncharacterized protein</fullName>
    </submittedName>
</protein>
<feature type="transmembrane region" description="Helical" evidence="2">
    <location>
        <begin position="31"/>
        <end position="50"/>
    </location>
</feature>
<feature type="transmembrane region" description="Helical" evidence="2">
    <location>
        <begin position="7"/>
        <end position="25"/>
    </location>
</feature>
<dbReference type="KEGG" id="hfv:R50_0839"/>
<keyword evidence="4" id="KW-1185">Reference proteome</keyword>
<dbReference type="EMBL" id="LR778114">
    <property type="protein sequence ID" value="CAB1128345.1"/>
    <property type="molecule type" value="Genomic_DNA"/>
</dbReference>
<keyword evidence="2" id="KW-1133">Transmembrane helix</keyword>
<keyword evidence="2" id="KW-0812">Transmembrane</keyword>
<name>A0A6F8ZF20_9FIRM</name>
<feature type="compositionally biased region" description="Pro residues" evidence="1">
    <location>
        <begin position="64"/>
        <end position="75"/>
    </location>
</feature>
<sequence length="249" mass="26290">MGWLWAGMLEGVAGIVVGVVLWTALPTNVQPVGLVAALAGVVAMLATLAWGRPEPREAGEEPAPEPGPAGEPLVPPRVALAAAGSEWPELPDGAWTVPAADVDGASIMGREQAIARARWQARAADWRDRARRVDPGDPRGAAEVRILTQGFGALAQGKAPEPAVRQAAGLSPEEAAAWRAELDDEAARLEEEWRRVTSARASAAGAAEAWRAWRRARELADRLEEITLIRTALETAAPVGPARPEEGKA</sequence>
<proteinExistence type="predicted"/>
<gene>
    <name evidence="3" type="ORF">R50_0839</name>
</gene>
<keyword evidence="2" id="KW-0472">Membrane</keyword>
<evidence type="ECO:0000313" key="3">
    <source>
        <dbReference type="EMBL" id="CAB1128345.1"/>
    </source>
</evidence>
<evidence type="ECO:0000256" key="1">
    <source>
        <dbReference type="SAM" id="MobiDB-lite"/>
    </source>
</evidence>
<evidence type="ECO:0000313" key="4">
    <source>
        <dbReference type="Proteomes" id="UP000503399"/>
    </source>
</evidence>
<accession>A0A6F8ZF20</accession>
<dbReference type="Proteomes" id="UP000503399">
    <property type="component" value="Chromosome"/>
</dbReference>
<feature type="region of interest" description="Disordered" evidence="1">
    <location>
        <begin position="54"/>
        <end position="75"/>
    </location>
</feature>
<reference evidence="3 4" key="1">
    <citation type="submission" date="2020-02" db="EMBL/GenBank/DDBJ databases">
        <authorList>
            <person name="Hogendoorn C."/>
        </authorList>
    </citation>
    <scope>NUCLEOTIDE SEQUENCE [LARGE SCALE GENOMIC DNA]</scope>
    <source>
        <strain evidence="3">R501</strain>
    </source>
</reference>
<organism evidence="3 4">
    <name type="scientific">Candidatus Hydrogenisulfobacillus filiaventi</name>
    <dbReference type="NCBI Taxonomy" id="2707344"/>
    <lineage>
        <taxon>Bacteria</taxon>
        <taxon>Bacillati</taxon>
        <taxon>Bacillota</taxon>
        <taxon>Clostridia</taxon>
        <taxon>Eubacteriales</taxon>
        <taxon>Clostridiales Family XVII. Incertae Sedis</taxon>
        <taxon>Candidatus Hydrogenisulfobacillus</taxon>
    </lineage>
</organism>
<evidence type="ECO:0000256" key="2">
    <source>
        <dbReference type="SAM" id="Phobius"/>
    </source>
</evidence>
<dbReference type="AlphaFoldDB" id="A0A6F8ZF20"/>